<evidence type="ECO:0000256" key="2">
    <source>
        <dbReference type="ARBA" id="ARBA00022771"/>
    </source>
</evidence>
<feature type="region of interest" description="Disordered" evidence="4">
    <location>
        <begin position="272"/>
        <end position="333"/>
    </location>
</feature>
<evidence type="ECO:0000256" key="1">
    <source>
        <dbReference type="ARBA" id="ARBA00022723"/>
    </source>
</evidence>
<keyword evidence="2" id="KW-0863">Zinc-finger</keyword>
<dbReference type="EMBL" id="GL376588">
    <property type="status" value="NOT_ANNOTATED_CDS"/>
    <property type="molecule type" value="Genomic_DNA"/>
</dbReference>
<proteinExistence type="predicted"/>
<feature type="compositionally biased region" description="Low complexity" evidence="4">
    <location>
        <begin position="529"/>
        <end position="542"/>
    </location>
</feature>
<dbReference type="InParanoid" id="K3X686"/>
<feature type="compositionally biased region" description="Low complexity" evidence="4">
    <location>
        <begin position="195"/>
        <end position="206"/>
    </location>
</feature>
<evidence type="ECO:0000313" key="6">
    <source>
        <dbReference type="EnsemblProtists" id="PYU1_T012735"/>
    </source>
</evidence>
<dbReference type="GO" id="GO:0008270">
    <property type="term" value="F:zinc ion binding"/>
    <property type="evidence" value="ECO:0007669"/>
    <property type="project" value="UniProtKB-KW"/>
</dbReference>
<feature type="compositionally biased region" description="Polar residues" evidence="4">
    <location>
        <begin position="176"/>
        <end position="186"/>
    </location>
</feature>
<feature type="compositionally biased region" description="Low complexity" evidence="4">
    <location>
        <begin position="549"/>
        <end position="574"/>
    </location>
</feature>
<dbReference type="PANTHER" id="PTHR46524">
    <property type="entry name" value="CW-TYPE ZINC FINGER"/>
    <property type="match status" value="1"/>
</dbReference>
<keyword evidence="3" id="KW-0862">Zinc</keyword>
<dbReference type="Pfam" id="PF07496">
    <property type="entry name" value="zf-CW"/>
    <property type="match status" value="2"/>
</dbReference>
<evidence type="ECO:0000256" key="3">
    <source>
        <dbReference type="ARBA" id="ARBA00022833"/>
    </source>
</evidence>
<feature type="region of interest" description="Disordered" evidence="4">
    <location>
        <begin position="496"/>
        <end position="609"/>
    </location>
</feature>
<dbReference type="OMA" id="YCKMNRW"/>
<dbReference type="VEuPathDB" id="FungiDB:PYU1_G012709"/>
<dbReference type="Proteomes" id="UP000019132">
    <property type="component" value="Unassembled WGS sequence"/>
</dbReference>
<sequence length="609" mass="67694">MERPRAYDPTTDSGGYVDEREDALKIQTEFVDVYLLSPPEGEDRGIELRDFTIMKPKNNKMHRLVHFYPRCEISYTAAPPPPPPEEKLVTSPRGTTTILMTTSHRHNGGFSNPSRNAEVFRLKRKLLSEYFASVNAEFDGQGEGGYNRATMEQHDHGGNAPYSNNDHGYTHASKGQGYNSNYTYPRSASYRRPDSPTSSASSYSPLRPVRLPKYTRVEVGDEDFISMTSVRNPPMSLKARVQYIDSLWPGIAPIDDDEDIMDYYGLEVEIISEEEREKEQRDSAAAAQDTMTSSETAAAARTNVSPEKAPATNGAVPSPQKNDDGDGEVPEMTVETRSAALQKIKDAEKKVSPVASKQDDWVQCDKCQKWRRLPNHVNVSELPATWYCKMNRWDKRFNKCSVPEEKIAVLMKESDLVEYRERKFTLDFVQRLRRMEKALLQYKYTDARDDDGERKFVQCVQCLKKRPLLGGMDPSKIVQPFVCWMNWDELRASCSAPQGALPSRNPETAQGSWSGHGDDGAAGERNPKKGGASKATASSGKSNGDHHGSSSSKQDAVSSSSKKPSKSSNASSNSAKRKPTLQTTAASATEKSSSVSNGASSNAKKPKRR</sequence>
<dbReference type="InterPro" id="IPR011124">
    <property type="entry name" value="Znf_CW"/>
</dbReference>
<feature type="compositionally biased region" description="Low complexity" evidence="4">
    <location>
        <begin position="583"/>
        <end position="603"/>
    </location>
</feature>
<dbReference type="AlphaFoldDB" id="K3X686"/>
<dbReference type="STRING" id="431595.K3X686"/>
<feature type="domain" description="CW-type" evidence="5">
    <location>
        <begin position="355"/>
        <end position="408"/>
    </location>
</feature>
<evidence type="ECO:0000259" key="5">
    <source>
        <dbReference type="PROSITE" id="PS51050"/>
    </source>
</evidence>
<evidence type="ECO:0000256" key="4">
    <source>
        <dbReference type="SAM" id="MobiDB-lite"/>
    </source>
</evidence>
<dbReference type="Gene3D" id="3.30.40.100">
    <property type="match status" value="2"/>
</dbReference>
<feature type="compositionally biased region" description="Basic and acidic residues" evidence="4">
    <location>
        <begin position="273"/>
        <end position="282"/>
    </location>
</feature>
<organism evidence="6 7">
    <name type="scientific">Globisporangium ultimum (strain ATCC 200006 / CBS 805.95 / DAOM BR144)</name>
    <name type="common">Pythium ultimum</name>
    <dbReference type="NCBI Taxonomy" id="431595"/>
    <lineage>
        <taxon>Eukaryota</taxon>
        <taxon>Sar</taxon>
        <taxon>Stramenopiles</taxon>
        <taxon>Oomycota</taxon>
        <taxon>Peronosporomycetes</taxon>
        <taxon>Pythiales</taxon>
        <taxon>Pythiaceae</taxon>
        <taxon>Globisporangium</taxon>
    </lineage>
</organism>
<dbReference type="EnsemblProtists" id="PYU1_T012735">
    <property type="protein sequence ID" value="PYU1_T012735"/>
    <property type="gene ID" value="PYU1_G012709"/>
</dbReference>
<dbReference type="PROSITE" id="PS51050">
    <property type="entry name" value="ZF_CW"/>
    <property type="match status" value="1"/>
</dbReference>
<dbReference type="eggNOG" id="ENOG502QYGP">
    <property type="taxonomic scope" value="Eukaryota"/>
</dbReference>
<feature type="region of interest" description="Disordered" evidence="4">
    <location>
        <begin position="138"/>
        <end position="206"/>
    </location>
</feature>
<reference evidence="6" key="3">
    <citation type="submission" date="2015-02" db="UniProtKB">
        <authorList>
            <consortium name="EnsemblProtists"/>
        </authorList>
    </citation>
    <scope>IDENTIFICATION</scope>
    <source>
        <strain evidence="6">DAOM BR144</strain>
    </source>
</reference>
<keyword evidence="7" id="KW-1185">Reference proteome</keyword>
<keyword evidence="1" id="KW-0479">Metal-binding</keyword>
<reference evidence="7" key="1">
    <citation type="journal article" date="2010" name="Genome Biol.">
        <title>Genome sequence of the necrotrophic plant pathogen Pythium ultimum reveals original pathogenicity mechanisms and effector repertoire.</title>
        <authorList>
            <person name="Levesque C.A."/>
            <person name="Brouwer H."/>
            <person name="Cano L."/>
            <person name="Hamilton J.P."/>
            <person name="Holt C."/>
            <person name="Huitema E."/>
            <person name="Raffaele S."/>
            <person name="Robideau G.P."/>
            <person name="Thines M."/>
            <person name="Win J."/>
            <person name="Zerillo M.M."/>
            <person name="Beakes G.W."/>
            <person name="Boore J.L."/>
            <person name="Busam D."/>
            <person name="Dumas B."/>
            <person name="Ferriera S."/>
            <person name="Fuerstenberg S.I."/>
            <person name="Gachon C.M."/>
            <person name="Gaulin E."/>
            <person name="Govers F."/>
            <person name="Grenville-Briggs L."/>
            <person name="Horner N."/>
            <person name="Hostetler J."/>
            <person name="Jiang R.H."/>
            <person name="Johnson J."/>
            <person name="Krajaejun T."/>
            <person name="Lin H."/>
            <person name="Meijer H.J."/>
            <person name="Moore B."/>
            <person name="Morris P."/>
            <person name="Phuntmart V."/>
            <person name="Puiu D."/>
            <person name="Shetty J."/>
            <person name="Stajich J.E."/>
            <person name="Tripathy S."/>
            <person name="Wawra S."/>
            <person name="van West P."/>
            <person name="Whitty B.R."/>
            <person name="Coutinho P.M."/>
            <person name="Henrissat B."/>
            <person name="Martin F."/>
            <person name="Thomas P.D."/>
            <person name="Tyler B.M."/>
            <person name="De Vries R.P."/>
            <person name="Kamoun S."/>
            <person name="Yandell M."/>
            <person name="Tisserat N."/>
            <person name="Buell C.R."/>
        </authorList>
    </citation>
    <scope>NUCLEOTIDE SEQUENCE</scope>
    <source>
        <strain evidence="7">DAOM:BR144</strain>
    </source>
</reference>
<dbReference type="InterPro" id="IPR055300">
    <property type="entry name" value="CWZF3/5/7"/>
</dbReference>
<accession>K3X686</accession>
<name>K3X686_GLOUD</name>
<dbReference type="HOGENOM" id="CLU_031258_0_0_1"/>
<reference evidence="7" key="2">
    <citation type="submission" date="2010-04" db="EMBL/GenBank/DDBJ databases">
        <authorList>
            <person name="Buell R."/>
            <person name="Hamilton J."/>
            <person name="Hostetler J."/>
        </authorList>
    </citation>
    <scope>NUCLEOTIDE SEQUENCE [LARGE SCALE GENOMIC DNA]</scope>
    <source>
        <strain evidence="7">DAOM:BR144</strain>
    </source>
</reference>
<evidence type="ECO:0000313" key="7">
    <source>
        <dbReference type="Proteomes" id="UP000019132"/>
    </source>
</evidence>
<protein>
    <recommendedName>
        <fullName evidence="5">CW-type domain-containing protein</fullName>
    </recommendedName>
</protein>
<dbReference type="PANTHER" id="PTHR46524:SF7">
    <property type="entry name" value="CW-TYPE ZINC FINGER"/>
    <property type="match status" value="1"/>
</dbReference>